<feature type="compositionally biased region" description="Basic residues" evidence="1">
    <location>
        <begin position="117"/>
        <end position="138"/>
    </location>
</feature>
<sequence>MDFQYDKQDTRTSDYSYDVFEDEDDLLFVELRRQVLQLTADDDDDEGEDRLYENKHSTTVETRKSSPKNSLYGVTQSGSYYNWVVSKEDFVAPAWMLKLWRKENNGTGVFIPQVSQTRRKNKPRRKNERGRTWKRIGY</sequence>
<evidence type="ECO:0000313" key="2">
    <source>
        <dbReference type="EMBL" id="KZV58222.1"/>
    </source>
</evidence>
<protein>
    <submittedName>
        <fullName evidence="2">Uncharacterized protein</fullName>
    </submittedName>
</protein>
<reference evidence="2 3" key="1">
    <citation type="journal article" date="2015" name="Proc. Natl. Acad. Sci. U.S.A.">
        <title>The resurrection genome of Boea hygrometrica: A blueprint for survival of dehydration.</title>
        <authorList>
            <person name="Xiao L."/>
            <person name="Yang G."/>
            <person name="Zhang L."/>
            <person name="Yang X."/>
            <person name="Zhao S."/>
            <person name="Ji Z."/>
            <person name="Zhou Q."/>
            <person name="Hu M."/>
            <person name="Wang Y."/>
            <person name="Chen M."/>
            <person name="Xu Y."/>
            <person name="Jin H."/>
            <person name="Xiao X."/>
            <person name="Hu G."/>
            <person name="Bao F."/>
            <person name="Hu Y."/>
            <person name="Wan P."/>
            <person name="Li L."/>
            <person name="Deng X."/>
            <person name="Kuang T."/>
            <person name="Xiang C."/>
            <person name="Zhu J.K."/>
            <person name="Oliver M.J."/>
            <person name="He Y."/>
        </authorList>
    </citation>
    <scope>NUCLEOTIDE SEQUENCE [LARGE SCALE GENOMIC DNA]</scope>
    <source>
        <strain evidence="3">cv. XS01</strain>
    </source>
</reference>
<organism evidence="2 3">
    <name type="scientific">Dorcoceras hygrometricum</name>
    <dbReference type="NCBI Taxonomy" id="472368"/>
    <lineage>
        <taxon>Eukaryota</taxon>
        <taxon>Viridiplantae</taxon>
        <taxon>Streptophyta</taxon>
        <taxon>Embryophyta</taxon>
        <taxon>Tracheophyta</taxon>
        <taxon>Spermatophyta</taxon>
        <taxon>Magnoliopsida</taxon>
        <taxon>eudicotyledons</taxon>
        <taxon>Gunneridae</taxon>
        <taxon>Pentapetalae</taxon>
        <taxon>asterids</taxon>
        <taxon>lamiids</taxon>
        <taxon>Lamiales</taxon>
        <taxon>Gesneriaceae</taxon>
        <taxon>Didymocarpoideae</taxon>
        <taxon>Trichosporeae</taxon>
        <taxon>Loxocarpinae</taxon>
        <taxon>Dorcoceras</taxon>
    </lineage>
</organism>
<accession>A0A2Z7DFB1</accession>
<evidence type="ECO:0000313" key="3">
    <source>
        <dbReference type="Proteomes" id="UP000250235"/>
    </source>
</evidence>
<dbReference type="PANTHER" id="PTHR34956:SF1">
    <property type="entry name" value="DUF4005 DOMAIN-CONTAINING PROTEIN"/>
    <property type="match status" value="1"/>
</dbReference>
<keyword evidence="3" id="KW-1185">Reference proteome</keyword>
<dbReference type="Proteomes" id="UP000250235">
    <property type="component" value="Unassembled WGS sequence"/>
</dbReference>
<feature type="region of interest" description="Disordered" evidence="1">
    <location>
        <begin position="115"/>
        <end position="138"/>
    </location>
</feature>
<dbReference type="AlphaFoldDB" id="A0A2Z7DFB1"/>
<dbReference type="PANTHER" id="PTHR34956">
    <property type="entry name" value="OS05G0397300 PROTEIN"/>
    <property type="match status" value="1"/>
</dbReference>
<name>A0A2Z7DFB1_9LAMI</name>
<dbReference type="OrthoDB" id="1649181at2759"/>
<gene>
    <name evidence="2" type="ORF">F511_03907</name>
</gene>
<evidence type="ECO:0000256" key="1">
    <source>
        <dbReference type="SAM" id="MobiDB-lite"/>
    </source>
</evidence>
<proteinExistence type="predicted"/>
<dbReference type="EMBL" id="KQ986815">
    <property type="protein sequence ID" value="KZV58222.1"/>
    <property type="molecule type" value="Genomic_DNA"/>
</dbReference>